<dbReference type="InterPro" id="IPR000550">
    <property type="entry name" value="Hppk"/>
</dbReference>
<dbReference type="Gene3D" id="3.30.70.560">
    <property type="entry name" value="7,8-Dihydro-6-hydroxymethylpterin-pyrophosphokinase HPPK"/>
    <property type="match status" value="1"/>
</dbReference>
<evidence type="ECO:0000313" key="15">
    <source>
        <dbReference type="Proteomes" id="UP000613030"/>
    </source>
</evidence>
<accession>A0ABS1KZP9</accession>
<comment type="pathway">
    <text evidence="1">Cofactor biosynthesis; tetrahydrofolate biosynthesis; 2-amino-4-hydroxy-6-hydroxymethyl-7,8-dihydropteridine diphosphate from 7,8-dihydroneopterin triphosphate: step 4/4.</text>
</comment>
<proteinExistence type="inferred from homology"/>
<evidence type="ECO:0000256" key="5">
    <source>
        <dbReference type="ARBA" id="ARBA00022679"/>
    </source>
</evidence>
<dbReference type="PROSITE" id="PS00794">
    <property type="entry name" value="HPPK"/>
    <property type="match status" value="1"/>
</dbReference>
<evidence type="ECO:0000256" key="3">
    <source>
        <dbReference type="ARBA" id="ARBA00013253"/>
    </source>
</evidence>
<sequence>MNNAVFLLLGTNLGSRRDNLNAAVRAIENEIGKIVRASSVYETAAWGKTDQPSFYNQVLEIETALLSTALMTALLAVETQLGRERHERWGERIIDVDMLYYGQEIVSTQRLTLPHPQLQNRRFTLVPLCEIAPEFVHPVFQKTNRELLDKCPDQLAVNIVQS</sequence>
<comment type="function">
    <text evidence="10">Catalyzes the transfer of pyrophosphate from adenosine triphosphate (ATP) to 6-hydroxymethyl-7,8-dihydropterin, an enzymatic step in folate biosynthesis pathway.</text>
</comment>
<gene>
    <name evidence="14" type="primary">folK</name>
    <name evidence="14" type="ORF">JI741_27160</name>
</gene>
<evidence type="ECO:0000256" key="7">
    <source>
        <dbReference type="ARBA" id="ARBA00022777"/>
    </source>
</evidence>
<dbReference type="NCBIfam" id="TIGR01498">
    <property type="entry name" value="folK"/>
    <property type="match status" value="1"/>
</dbReference>
<organism evidence="14 15">
    <name type="scientific">Chryseolinea lacunae</name>
    <dbReference type="NCBI Taxonomy" id="2801331"/>
    <lineage>
        <taxon>Bacteria</taxon>
        <taxon>Pseudomonadati</taxon>
        <taxon>Bacteroidota</taxon>
        <taxon>Cytophagia</taxon>
        <taxon>Cytophagales</taxon>
        <taxon>Fulvivirgaceae</taxon>
        <taxon>Chryseolinea</taxon>
    </lineage>
</organism>
<protein>
    <recommendedName>
        <fullName evidence="4">2-amino-4-hydroxy-6-hydroxymethyldihydropteridine pyrophosphokinase</fullName>
        <ecNumber evidence="3">2.7.6.3</ecNumber>
    </recommendedName>
    <alternativeName>
        <fullName evidence="11">6-hydroxymethyl-7,8-dihydropterin pyrophosphokinase</fullName>
    </alternativeName>
    <alternativeName>
        <fullName evidence="12">7,8-dihydro-6-hydroxymethylpterin-pyrophosphokinase</fullName>
    </alternativeName>
</protein>
<evidence type="ECO:0000256" key="8">
    <source>
        <dbReference type="ARBA" id="ARBA00022840"/>
    </source>
</evidence>
<evidence type="ECO:0000256" key="6">
    <source>
        <dbReference type="ARBA" id="ARBA00022741"/>
    </source>
</evidence>
<dbReference type="Pfam" id="PF01288">
    <property type="entry name" value="HPPK"/>
    <property type="match status" value="1"/>
</dbReference>
<name>A0ABS1KZP9_9BACT</name>
<evidence type="ECO:0000256" key="1">
    <source>
        <dbReference type="ARBA" id="ARBA00005051"/>
    </source>
</evidence>
<evidence type="ECO:0000313" key="14">
    <source>
        <dbReference type="EMBL" id="MBL0744940.1"/>
    </source>
</evidence>
<evidence type="ECO:0000256" key="12">
    <source>
        <dbReference type="ARBA" id="ARBA00033413"/>
    </source>
</evidence>
<keyword evidence="8" id="KW-0067">ATP-binding</keyword>
<dbReference type="EC" id="2.7.6.3" evidence="3"/>
<evidence type="ECO:0000256" key="11">
    <source>
        <dbReference type="ARBA" id="ARBA00029766"/>
    </source>
</evidence>
<evidence type="ECO:0000256" key="9">
    <source>
        <dbReference type="ARBA" id="ARBA00022909"/>
    </source>
</evidence>
<evidence type="ECO:0000256" key="10">
    <source>
        <dbReference type="ARBA" id="ARBA00029409"/>
    </source>
</evidence>
<keyword evidence="7" id="KW-0418">Kinase</keyword>
<dbReference type="CDD" id="cd00483">
    <property type="entry name" value="HPPK"/>
    <property type="match status" value="1"/>
</dbReference>
<comment type="caution">
    <text evidence="14">The sequence shown here is derived from an EMBL/GenBank/DDBJ whole genome shotgun (WGS) entry which is preliminary data.</text>
</comment>
<keyword evidence="6" id="KW-0547">Nucleotide-binding</keyword>
<evidence type="ECO:0000256" key="4">
    <source>
        <dbReference type="ARBA" id="ARBA00016218"/>
    </source>
</evidence>
<dbReference type="SUPFAM" id="SSF55083">
    <property type="entry name" value="6-hydroxymethyl-7,8-dihydropterin pyrophosphokinase, HPPK"/>
    <property type="match status" value="1"/>
</dbReference>
<dbReference type="Proteomes" id="UP000613030">
    <property type="component" value="Unassembled WGS sequence"/>
</dbReference>
<evidence type="ECO:0000259" key="13">
    <source>
        <dbReference type="PROSITE" id="PS00794"/>
    </source>
</evidence>
<reference evidence="14 15" key="1">
    <citation type="submission" date="2021-01" db="EMBL/GenBank/DDBJ databases">
        <title>Chryseolinea sp. Jin1 Genome sequencing and assembly.</title>
        <authorList>
            <person name="Kim I."/>
        </authorList>
    </citation>
    <scope>NUCLEOTIDE SEQUENCE [LARGE SCALE GENOMIC DNA]</scope>
    <source>
        <strain evidence="14 15">Jin1</strain>
    </source>
</reference>
<keyword evidence="15" id="KW-1185">Reference proteome</keyword>
<dbReference type="GO" id="GO:0003848">
    <property type="term" value="F:2-amino-4-hydroxy-6-hydroxymethyldihydropteridine diphosphokinase activity"/>
    <property type="evidence" value="ECO:0007669"/>
    <property type="project" value="UniProtKB-EC"/>
</dbReference>
<dbReference type="PANTHER" id="PTHR43071">
    <property type="entry name" value="2-AMINO-4-HYDROXY-6-HYDROXYMETHYLDIHYDROPTERIDINE PYROPHOSPHOKINASE"/>
    <property type="match status" value="1"/>
</dbReference>
<dbReference type="EMBL" id="JAERRB010000013">
    <property type="protein sequence ID" value="MBL0744940.1"/>
    <property type="molecule type" value="Genomic_DNA"/>
</dbReference>
<comment type="similarity">
    <text evidence="2">Belongs to the HPPK family.</text>
</comment>
<keyword evidence="5 14" id="KW-0808">Transferase</keyword>
<dbReference type="PANTHER" id="PTHR43071:SF1">
    <property type="entry name" value="2-AMINO-4-HYDROXY-6-HYDROXYMETHYLDIHYDROPTERIDINE PYROPHOSPHOKINASE"/>
    <property type="match status" value="1"/>
</dbReference>
<evidence type="ECO:0000256" key="2">
    <source>
        <dbReference type="ARBA" id="ARBA00005810"/>
    </source>
</evidence>
<dbReference type="RefSeq" id="WP_202014990.1">
    <property type="nucleotide sequence ID" value="NZ_JAERRB010000013.1"/>
</dbReference>
<keyword evidence="9" id="KW-0289">Folate biosynthesis</keyword>
<dbReference type="InterPro" id="IPR035907">
    <property type="entry name" value="Hppk_sf"/>
</dbReference>
<feature type="domain" description="7,8-dihydro-6-hydroxymethylpterin-pyrophosphokinase" evidence="13">
    <location>
        <begin position="88"/>
        <end position="99"/>
    </location>
</feature>